<comment type="caution">
    <text evidence="4">The sequence shown here is derived from an EMBL/GenBank/DDBJ whole genome shotgun (WGS) entry which is preliminary data.</text>
</comment>
<evidence type="ECO:0000313" key="4">
    <source>
        <dbReference type="EMBL" id="GAH79429.1"/>
    </source>
</evidence>
<proteinExistence type="inferred from homology"/>
<feature type="non-terminal residue" evidence="4">
    <location>
        <position position="167"/>
    </location>
</feature>
<evidence type="ECO:0000256" key="1">
    <source>
        <dbReference type="ARBA" id="ARBA00022801"/>
    </source>
</evidence>
<dbReference type="Gene3D" id="1.10.10.800">
    <property type="match status" value="1"/>
</dbReference>
<gene>
    <name evidence="4" type="ORF">S03H2_67973</name>
</gene>
<sequence length="167" mass="18293">GHGFGGTKDMLLEQYAVRYQAAGYAVLAFDYRHFGESGGEPRQLMLLSYQLEDYRAAIQYVRGLEEIDSARIALWGTSASGGYGIVVAAEDSTIACVVAQCPGLDHDASSKMLMKQLGLKHMFRLFFHGQRDMGRSRIGLSAHKIPIVGKPGTFAFFPLADAYDGYS</sequence>
<dbReference type="PANTHER" id="PTHR22946:SF9">
    <property type="entry name" value="POLYKETIDE TRANSFERASE AF380"/>
    <property type="match status" value="1"/>
</dbReference>
<evidence type="ECO:0000259" key="3">
    <source>
        <dbReference type="Pfam" id="PF00561"/>
    </source>
</evidence>
<evidence type="ECO:0000256" key="2">
    <source>
        <dbReference type="ARBA" id="ARBA00038115"/>
    </source>
</evidence>
<dbReference type="SUPFAM" id="SSF53474">
    <property type="entry name" value="alpha/beta-Hydrolases"/>
    <property type="match status" value="1"/>
</dbReference>
<dbReference type="InterPro" id="IPR050261">
    <property type="entry name" value="FrsA_esterase"/>
</dbReference>
<organism evidence="4">
    <name type="scientific">marine sediment metagenome</name>
    <dbReference type="NCBI Taxonomy" id="412755"/>
    <lineage>
        <taxon>unclassified sequences</taxon>
        <taxon>metagenomes</taxon>
        <taxon>ecological metagenomes</taxon>
    </lineage>
</organism>
<feature type="domain" description="AB hydrolase-1" evidence="3">
    <location>
        <begin position="2"/>
        <end position="106"/>
    </location>
</feature>
<dbReference type="Pfam" id="PF00561">
    <property type="entry name" value="Abhydrolase_1"/>
    <property type="match status" value="1"/>
</dbReference>
<dbReference type="EMBL" id="BARU01044607">
    <property type="protein sequence ID" value="GAH79429.1"/>
    <property type="molecule type" value="Genomic_DNA"/>
</dbReference>
<name>X1JME3_9ZZZZ</name>
<dbReference type="PANTHER" id="PTHR22946">
    <property type="entry name" value="DIENELACTONE HYDROLASE DOMAIN-CONTAINING PROTEIN-RELATED"/>
    <property type="match status" value="1"/>
</dbReference>
<dbReference type="Gene3D" id="3.40.50.1820">
    <property type="entry name" value="alpha/beta hydrolase"/>
    <property type="match status" value="1"/>
</dbReference>
<dbReference type="GO" id="GO:0016788">
    <property type="term" value="F:hydrolase activity, acting on ester bonds"/>
    <property type="evidence" value="ECO:0007669"/>
    <property type="project" value="UniProtKB-ARBA"/>
</dbReference>
<dbReference type="AlphaFoldDB" id="X1JME3"/>
<feature type="non-terminal residue" evidence="4">
    <location>
        <position position="1"/>
    </location>
</feature>
<accession>X1JME3</accession>
<keyword evidence="1" id="KW-0378">Hydrolase</keyword>
<comment type="similarity">
    <text evidence="2">Belongs to the AB hydrolase superfamily. FUS2 hydrolase family.</text>
</comment>
<dbReference type="InterPro" id="IPR029058">
    <property type="entry name" value="AB_hydrolase_fold"/>
</dbReference>
<protein>
    <recommendedName>
        <fullName evidence="3">AB hydrolase-1 domain-containing protein</fullName>
    </recommendedName>
</protein>
<reference evidence="4" key="1">
    <citation type="journal article" date="2014" name="Front. Microbiol.">
        <title>High frequency of phylogenetically diverse reductive dehalogenase-homologous genes in deep subseafloor sedimentary metagenomes.</title>
        <authorList>
            <person name="Kawai M."/>
            <person name="Futagami T."/>
            <person name="Toyoda A."/>
            <person name="Takaki Y."/>
            <person name="Nishi S."/>
            <person name="Hori S."/>
            <person name="Arai W."/>
            <person name="Tsubouchi T."/>
            <person name="Morono Y."/>
            <person name="Uchiyama I."/>
            <person name="Ito T."/>
            <person name="Fujiyama A."/>
            <person name="Inagaki F."/>
            <person name="Takami H."/>
        </authorList>
    </citation>
    <scope>NUCLEOTIDE SEQUENCE</scope>
    <source>
        <strain evidence="4">Expedition CK06-06</strain>
    </source>
</reference>
<dbReference type="InterPro" id="IPR000073">
    <property type="entry name" value="AB_hydrolase_1"/>
</dbReference>